<evidence type="ECO:0000256" key="5">
    <source>
        <dbReference type="ARBA" id="ARBA00022960"/>
    </source>
</evidence>
<reference evidence="13 14" key="1">
    <citation type="submission" date="2017-05" db="EMBL/GenBank/DDBJ databases">
        <authorList>
            <person name="Varghese N."/>
            <person name="Submissions S."/>
        </authorList>
    </citation>
    <scope>NUCLEOTIDE SEQUENCE [LARGE SCALE GENOMIC DNA]</scope>
    <source>
        <strain evidence="13 14">DSM 16304</strain>
    </source>
</reference>
<dbReference type="GO" id="GO:0050511">
    <property type="term" value="F:undecaprenyldiphospho-muramoylpentapeptide beta-N-acetylglucosaminyltransferase activity"/>
    <property type="evidence" value="ECO:0007669"/>
    <property type="project" value="UniProtKB-UniRule"/>
</dbReference>
<dbReference type="SUPFAM" id="SSF53756">
    <property type="entry name" value="UDP-Glycosyltransferase/glycogen phosphorylase"/>
    <property type="match status" value="1"/>
</dbReference>
<evidence type="ECO:0000313" key="14">
    <source>
        <dbReference type="Proteomes" id="UP000317315"/>
    </source>
</evidence>
<organism evidence="13 14">
    <name type="scientific">Balnearium lithotrophicum</name>
    <dbReference type="NCBI Taxonomy" id="223788"/>
    <lineage>
        <taxon>Bacteria</taxon>
        <taxon>Pseudomonadati</taxon>
        <taxon>Aquificota</taxon>
        <taxon>Aquificia</taxon>
        <taxon>Desulfurobacteriales</taxon>
        <taxon>Desulfurobacteriaceae</taxon>
        <taxon>Balnearium</taxon>
    </lineage>
</organism>
<dbReference type="Gene3D" id="3.40.50.2000">
    <property type="entry name" value="Glycogen Phosphorylase B"/>
    <property type="match status" value="2"/>
</dbReference>
<feature type="binding site" evidence="10">
    <location>
        <position position="119"/>
    </location>
    <ligand>
        <name>UDP-N-acetyl-alpha-D-glucosamine</name>
        <dbReference type="ChEBI" id="CHEBI:57705"/>
    </ligand>
</feature>
<dbReference type="GO" id="GO:0051301">
    <property type="term" value="P:cell division"/>
    <property type="evidence" value="ECO:0007669"/>
    <property type="project" value="UniProtKB-KW"/>
</dbReference>
<evidence type="ECO:0000256" key="1">
    <source>
        <dbReference type="ARBA" id="ARBA00022475"/>
    </source>
</evidence>
<dbReference type="AlphaFoldDB" id="A0A521B059"/>
<keyword evidence="14" id="KW-1185">Reference proteome</keyword>
<dbReference type="HAMAP" id="MF_00033">
    <property type="entry name" value="MurG"/>
    <property type="match status" value="1"/>
</dbReference>
<feature type="binding site" evidence="10">
    <location>
        <position position="192"/>
    </location>
    <ligand>
        <name>UDP-N-acetyl-alpha-D-glucosamine</name>
        <dbReference type="ChEBI" id="CHEBI:57705"/>
    </ligand>
</feature>
<evidence type="ECO:0000256" key="9">
    <source>
        <dbReference type="ARBA" id="ARBA00023316"/>
    </source>
</evidence>
<dbReference type="InterPro" id="IPR007235">
    <property type="entry name" value="Glyco_trans_28_C"/>
</dbReference>
<evidence type="ECO:0000256" key="6">
    <source>
        <dbReference type="ARBA" id="ARBA00022984"/>
    </source>
</evidence>
<feature type="binding site" evidence="10">
    <location>
        <position position="291"/>
    </location>
    <ligand>
        <name>UDP-N-acetyl-alpha-D-glucosamine</name>
        <dbReference type="ChEBI" id="CHEBI:57705"/>
    </ligand>
</feature>
<evidence type="ECO:0000256" key="8">
    <source>
        <dbReference type="ARBA" id="ARBA00023306"/>
    </source>
</evidence>
<feature type="binding site" evidence="10">
    <location>
        <begin position="10"/>
        <end position="12"/>
    </location>
    <ligand>
        <name>UDP-N-acetyl-alpha-D-glucosamine</name>
        <dbReference type="ChEBI" id="CHEBI:57705"/>
    </ligand>
</feature>
<sequence length="359" mass="40258">MRLLVAGGGTGGHFFPALAVSKELLRRGNEVLYVGSFGGIEEREKFPTKKVLLKVSGFIGRGIRGYLESYRFVTSTFKVLKLIEEFKPDAAVVFGGYSSLPVGISSVIRGVPLFVQEQNSVPGRVNRLLSRFSERCFLGFPPASSYLSETAEFTGNPVRRGVLEKRKLKREVLLEEFGLDRDKKVLVVIGGSQGALWINELVLKSIPLISKLPLQVVHITGRSKKEEELKEKYREFNVKALVFPFYRDVGKIYRLADAAVSRAGALAISEMSLFGVPSLLIPFPFAADNHQLKNAEYVEKIGGALCKTQGELTEKIFSEEVERLLFDRILRSKLRENFLKFSRPYATETVVERVCSRRN</sequence>
<evidence type="ECO:0000259" key="11">
    <source>
        <dbReference type="Pfam" id="PF03033"/>
    </source>
</evidence>
<dbReference type="GO" id="GO:0051991">
    <property type="term" value="F:UDP-N-acetyl-D-glucosamine:N-acetylmuramoyl-L-alanyl-D-glutamyl-meso-2,6-diaminopimelyl-D-alanyl-D-alanine-diphosphoundecaprenol 4-beta-N-acetylglucosaminlytransferase activity"/>
    <property type="evidence" value="ECO:0007669"/>
    <property type="project" value="RHEA"/>
</dbReference>
<accession>A0A521B059</accession>
<comment type="similarity">
    <text evidence="10">Belongs to the glycosyltransferase 28 family. MurG subfamily.</text>
</comment>
<dbReference type="EC" id="2.4.1.227" evidence="10"/>
<keyword evidence="2 10" id="KW-0132">Cell division</keyword>
<evidence type="ECO:0000259" key="12">
    <source>
        <dbReference type="Pfam" id="PF04101"/>
    </source>
</evidence>
<keyword evidence="9 10" id="KW-0961">Cell wall biogenesis/degradation</keyword>
<dbReference type="GO" id="GO:0009252">
    <property type="term" value="P:peptidoglycan biosynthetic process"/>
    <property type="evidence" value="ECO:0007669"/>
    <property type="project" value="UniProtKB-UniRule"/>
</dbReference>
<keyword evidence="8 10" id="KW-0131">Cell cycle</keyword>
<dbReference type="NCBIfam" id="TIGR01133">
    <property type="entry name" value="murG"/>
    <property type="match status" value="1"/>
</dbReference>
<gene>
    <name evidence="10" type="primary">murG</name>
    <name evidence="13" type="ORF">SAMN06269117_10351</name>
</gene>
<dbReference type="InterPro" id="IPR006009">
    <property type="entry name" value="GlcNAc_MurG"/>
</dbReference>
<evidence type="ECO:0000256" key="10">
    <source>
        <dbReference type="HAMAP-Rule" id="MF_00033"/>
    </source>
</evidence>
<keyword evidence="5 10" id="KW-0133">Cell shape</keyword>
<protein>
    <recommendedName>
        <fullName evidence="10">UDP-N-acetylglucosamine--N-acetylmuramyl-(pentapeptide) pyrophosphoryl-undecaprenol N-acetylglucosamine transferase</fullName>
        <ecNumber evidence="10">2.4.1.227</ecNumber>
    </recommendedName>
    <alternativeName>
        <fullName evidence="10">Undecaprenyl-PP-MurNAc-pentapeptide-UDPGlcNAc GlcNAc transferase</fullName>
    </alternativeName>
</protein>
<keyword evidence="1 10" id="KW-1003">Cell membrane</keyword>
<dbReference type="CDD" id="cd03785">
    <property type="entry name" value="GT28_MurG"/>
    <property type="match status" value="1"/>
</dbReference>
<dbReference type="RefSeq" id="WP_142933928.1">
    <property type="nucleotide sequence ID" value="NZ_FXTM01000003.1"/>
</dbReference>
<dbReference type="GO" id="GO:0071555">
    <property type="term" value="P:cell wall organization"/>
    <property type="evidence" value="ECO:0007669"/>
    <property type="project" value="UniProtKB-KW"/>
</dbReference>
<dbReference type="Proteomes" id="UP000317315">
    <property type="component" value="Unassembled WGS sequence"/>
</dbReference>
<evidence type="ECO:0000256" key="3">
    <source>
        <dbReference type="ARBA" id="ARBA00022676"/>
    </source>
</evidence>
<keyword evidence="7 10" id="KW-0472">Membrane</keyword>
<dbReference type="Pfam" id="PF04101">
    <property type="entry name" value="Glyco_tran_28_C"/>
    <property type="match status" value="1"/>
</dbReference>
<evidence type="ECO:0000256" key="4">
    <source>
        <dbReference type="ARBA" id="ARBA00022679"/>
    </source>
</evidence>
<feature type="domain" description="Glycosyltransferase family 28 N-terminal" evidence="11">
    <location>
        <begin position="4"/>
        <end position="136"/>
    </location>
</feature>
<feature type="domain" description="Glycosyl transferase family 28 C-terminal" evidence="12">
    <location>
        <begin position="185"/>
        <end position="328"/>
    </location>
</feature>
<dbReference type="EMBL" id="FXTM01000003">
    <property type="protein sequence ID" value="SMO40487.1"/>
    <property type="molecule type" value="Genomic_DNA"/>
</dbReference>
<dbReference type="UniPathway" id="UPA00219"/>
<dbReference type="PANTHER" id="PTHR21015:SF22">
    <property type="entry name" value="GLYCOSYLTRANSFERASE"/>
    <property type="match status" value="1"/>
</dbReference>
<comment type="pathway">
    <text evidence="10">Cell wall biogenesis; peptidoglycan biosynthesis.</text>
</comment>
<dbReference type="PANTHER" id="PTHR21015">
    <property type="entry name" value="UDP-N-ACETYLGLUCOSAMINE--N-ACETYLMURAMYL-(PENTAPEPTIDE) PYROPHOSPHORYL-UNDECAPRENOL N-ACETYLGLUCOSAMINE TRANSFERASE 1"/>
    <property type="match status" value="1"/>
</dbReference>
<comment type="subcellular location">
    <subcellularLocation>
        <location evidence="10">Cell membrane</location>
        <topology evidence="10">Peripheral membrane protein</topology>
        <orientation evidence="10">Cytoplasmic side</orientation>
    </subcellularLocation>
</comment>
<dbReference type="InterPro" id="IPR004276">
    <property type="entry name" value="GlycoTrans_28_N"/>
</dbReference>
<dbReference type="GO" id="GO:0005886">
    <property type="term" value="C:plasma membrane"/>
    <property type="evidence" value="ECO:0007669"/>
    <property type="project" value="UniProtKB-SubCell"/>
</dbReference>
<dbReference type="OrthoDB" id="9808936at2"/>
<comment type="catalytic activity">
    <reaction evidence="10">
        <text>di-trans,octa-cis-undecaprenyl diphospho-N-acetyl-alpha-D-muramoyl-L-alanyl-D-glutamyl-meso-2,6-diaminopimeloyl-D-alanyl-D-alanine + UDP-N-acetyl-alpha-D-glucosamine = di-trans,octa-cis-undecaprenyl diphospho-[N-acetyl-alpha-D-glucosaminyl-(1-&gt;4)]-N-acetyl-alpha-D-muramoyl-L-alanyl-D-glutamyl-meso-2,6-diaminopimeloyl-D-alanyl-D-alanine + UDP + H(+)</text>
        <dbReference type="Rhea" id="RHEA:31227"/>
        <dbReference type="ChEBI" id="CHEBI:15378"/>
        <dbReference type="ChEBI" id="CHEBI:57705"/>
        <dbReference type="ChEBI" id="CHEBI:58223"/>
        <dbReference type="ChEBI" id="CHEBI:61387"/>
        <dbReference type="ChEBI" id="CHEBI:61388"/>
        <dbReference type="EC" id="2.4.1.227"/>
    </reaction>
</comment>
<evidence type="ECO:0000256" key="7">
    <source>
        <dbReference type="ARBA" id="ARBA00023136"/>
    </source>
</evidence>
<feature type="binding site" evidence="10">
    <location>
        <position position="159"/>
    </location>
    <ligand>
        <name>UDP-N-acetyl-alpha-D-glucosamine</name>
        <dbReference type="ChEBI" id="CHEBI:57705"/>
    </ligand>
</feature>
<name>A0A521B059_9BACT</name>
<dbReference type="GO" id="GO:0005975">
    <property type="term" value="P:carbohydrate metabolic process"/>
    <property type="evidence" value="ECO:0007669"/>
    <property type="project" value="InterPro"/>
</dbReference>
<proteinExistence type="inferred from homology"/>
<keyword evidence="3 10" id="KW-0328">Glycosyltransferase</keyword>
<evidence type="ECO:0000256" key="2">
    <source>
        <dbReference type="ARBA" id="ARBA00022618"/>
    </source>
</evidence>
<comment type="function">
    <text evidence="10">Cell wall formation. Catalyzes the transfer of a GlcNAc subunit on undecaprenyl-pyrophosphoryl-MurNAc-pentapeptide (lipid intermediate I) to form undecaprenyl-pyrophosphoryl-MurNAc-(pentapeptide)GlcNAc (lipid intermediate II).</text>
</comment>
<dbReference type="Pfam" id="PF03033">
    <property type="entry name" value="Glyco_transf_28"/>
    <property type="match status" value="1"/>
</dbReference>
<evidence type="ECO:0000313" key="13">
    <source>
        <dbReference type="EMBL" id="SMO40487.1"/>
    </source>
</evidence>
<dbReference type="GO" id="GO:0008360">
    <property type="term" value="P:regulation of cell shape"/>
    <property type="evidence" value="ECO:0007669"/>
    <property type="project" value="UniProtKB-KW"/>
</dbReference>
<comment type="caution">
    <text evidence="10">Lacks conserved residue(s) required for the propagation of feature annotation.</text>
</comment>
<keyword evidence="4 10" id="KW-0808">Transferase</keyword>
<keyword evidence="6 10" id="KW-0573">Peptidoglycan synthesis</keyword>